<evidence type="ECO:0000313" key="3">
    <source>
        <dbReference type="EMBL" id="MBB3169325.1"/>
    </source>
</evidence>
<evidence type="ECO:0000256" key="2">
    <source>
        <dbReference type="ARBA" id="ARBA00023002"/>
    </source>
</evidence>
<sequence length="255" mass="27552">MITGKTVWVTGASAGIGKAIAEQLLQSGNHVIASARSADSLRALAGARPGQLSVLPFDVSDTAALPAVTAQMRALTDFIDIAIFNAGTCEYVDLPAFEPAMFERVFNTNVQGVVNSLSVALPLLQRSTSGQIVAVSSLSSLVPFPRAEAYGASKAALDYLMDTLRIDLAPLGVDVTLVQPGFVATPLTDKNDFPMPGLMRPADAAHQIIWAAHKRKRLHRFPRRLAWPLAFFSQFRSLWDRFIAPAMSRKSNSPY</sequence>
<dbReference type="PRINTS" id="PR00081">
    <property type="entry name" value="GDHRDH"/>
</dbReference>
<gene>
    <name evidence="3" type="ORF">FHS30_002533</name>
</gene>
<dbReference type="AlphaFoldDB" id="A0A839UVF5"/>
<dbReference type="Pfam" id="PF00106">
    <property type="entry name" value="adh_short"/>
    <property type="match status" value="1"/>
</dbReference>
<dbReference type="EMBL" id="JACHXZ010000003">
    <property type="protein sequence ID" value="MBB3169325.1"/>
    <property type="molecule type" value="Genomic_DNA"/>
</dbReference>
<comment type="caution">
    <text evidence="3">The sequence shown here is derived from an EMBL/GenBank/DDBJ whole genome shotgun (WGS) entry which is preliminary data.</text>
</comment>
<comment type="similarity">
    <text evidence="1">Belongs to the short-chain dehydrogenases/reductases (SDR) family.</text>
</comment>
<name>A0A839UVF5_9GAMM</name>
<dbReference type="InterPro" id="IPR020904">
    <property type="entry name" value="Sc_DH/Rdtase_CS"/>
</dbReference>
<dbReference type="InterPro" id="IPR036291">
    <property type="entry name" value="NAD(P)-bd_dom_sf"/>
</dbReference>
<dbReference type="Proteomes" id="UP000559987">
    <property type="component" value="Unassembled WGS sequence"/>
</dbReference>
<dbReference type="GO" id="GO:0016491">
    <property type="term" value="F:oxidoreductase activity"/>
    <property type="evidence" value="ECO:0007669"/>
    <property type="project" value="UniProtKB-KW"/>
</dbReference>
<dbReference type="GO" id="GO:0016020">
    <property type="term" value="C:membrane"/>
    <property type="evidence" value="ECO:0007669"/>
    <property type="project" value="TreeGrafter"/>
</dbReference>
<organism evidence="3 4">
    <name type="scientific">Simiduia aestuariiviva</name>
    <dbReference type="NCBI Taxonomy" id="1510459"/>
    <lineage>
        <taxon>Bacteria</taxon>
        <taxon>Pseudomonadati</taxon>
        <taxon>Pseudomonadota</taxon>
        <taxon>Gammaproteobacteria</taxon>
        <taxon>Cellvibrionales</taxon>
        <taxon>Cellvibrionaceae</taxon>
        <taxon>Simiduia</taxon>
    </lineage>
</organism>
<accession>A0A839UVF5</accession>
<dbReference type="PROSITE" id="PS00061">
    <property type="entry name" value="ADH_SHORT"/>
    <property type="match status" value="1"/>
</dbReference>
<dbReference type="RefSeq" id="WP_183910804.1">
    <property type="nucleotide sequence ID" value="NZ_JACHXZ010000003.1"/>
</dbReference>
<keyword evidence="4" id="KW-1185">Reference proteome</keyword>
<evidence type="ECO:0000313" key="4">
    <source>
        <dbReference type="Proteomes" id="UP000559987"/>
    </source>
</evidence>
<dbReference type="SUPFAM" id="SSF51735">
    <property type="entry name" value="NAD(P)-binding Rossmann-fold domains"/>
    <property type="match status" value="1"/>
</dbReference>
<proteinExistence type="inferred from homology"/>
<dbReference type="PANTHER" id="PTHR44196:SF1">
    <property type="entry name" value="DEHYDROGENASE_REDUCTASE SDR FAMILY MEMBER 7B"/>
    <property type="match status" value="1"/>
</dbReference>
<evidence type="ECO:0000256" key="1">
    <source>
        <dbReference type="ARBA" id="ARBA00006484"/>
    </source>
</evidence>
<keyword evidence="2" id="KW-0560">Oxidoreductase</keyword>
<dbReference type="Gene3D" id="3.40.50.720">
    <property type="entry name" value="NAD(P)-binding Rossmann-like Domain"/>
    <property type="match status" value="1"/>
</dbReference>
<dbReference type="InterPro" id="IPR002347">
    <property type="entry name" value="SDR_fam"/>
</dbReference>
<protein>
    <submittedName>
        <fullName evidence="3">NAD(P)-dependent dehydrogenase (Short-subunit alcohol dehydrogenase family)</fullName>
    </submittedName>
</protein>
<reference evidence="3 4" key="1">
    <citation type="submission" date="2020-08" db="EMBL/GenBank/DDBJ databases">
        <title>Genomic Encyclopedia of Type Strains, Phase III (KMG-III): the genomes of soil and plant-associated and newly described type strains.</title>
        <authorList>
            <person name="Whitman W."/>
        </authorList>
    </citation>
    <scope>NUCLEOTIDE SEQUENCE [LARGE SCALE GENOMIC DNA]</scope>
    <source>
        <strain evidence="3 4">CECT 8571</strain>
    </source>
</reference>
<dbReference type="PANTHER" id="PTHR44196">
    <property type="entry name" value="DEHYDROGENASE/REDUCTASE SDR FAMILY MEMBER 7B"/>
    <property type="match status" value="1"/>
</dbReference>